<evidence type="ECO:0000256" key="1">
    <source>
        <dbReference type="SAM" id="MobiDB-lite"/>
    </source>
</evidence>
<proteinExistence type="predicted"/>
<evidence type="ECO:0000313" key="2">
    <source>
        <dbReference type="EMBL" id="CAC5370952.1"/>
    </source>
</evidence>
<keyword evidence="3" id="KW-1185">Reference proteome</keyword>
<protein>
    <submittedName>
        <fullName evidence="2">Uncharacterized protein</fullName>
    </submittedName>
</protein>
<name>A0A6J8ARK0_MYTCO</name>
<feature type="compositionally biased region" description="Acidic residues" evidence="1">
    <location>
        <begin position="178"/>
        <end position="190"/>
    </location>
</feature>
<gene>
    <name evidence="2" type="ORF">MCOR_9579</name>
</gene>
<feature type="region of interest" description="Disordered" evidence="1">
    <location>
        <begin position="124"/>
        <end position="209"/>
    </location>
</feature>
<reference evidence="2 3" key="1">
    <citation type="submission" date="2020-06" db="EMBL/GenBank/DDBJ databases">
        <authorList>
            <person name="Li R."/>
            <person name="Bekaert M."/>
        </authorList>
    </citation>
    <scope>NUCLEOTIDE SEQUENCE [LARGE SCALE GENOMIC DNA]</scope>
    <source>
        <strain evidence="3">wild</strain>
    </source>
</reference>
<sequence length="209" mass="23904">MAVQVKDLRIGYNMLNKSLLPIMKKMKEWDPEAHSEELCKLEKAYPLETYSELQLCTQFKRLTGESAQDVLSIVGIEENKGALRQLVHLTIAQANLLGMPQGQALQDKLQHEEVRLSKTIVKDDDEDMEIDEKDPIKQPGQIDEATMVTKDGNPGLQTQTQTDEEDEDVLWQDTFVPEPEEESIESDNSQDELPAIDYITQHRDDDDEY</sequence>
<feature type="compositionally biased region" description="Basic and acidic residues" evidence="1">
    <location>
        <begin position="200"/>
        <end position="209"/>
    </location>
</feature>
<dbReference type="OrthoDB" id="6156311at2759"/>
<accession>A0A6J8ARK0</accession>
<evidence type="ECO:0000313" key="3">
    <source>
        <dbReference type="Proteomes" id="UP000507470"/>
    </source>
</evidence>
<dbReference type="AlphaFoldDB" id="A0A6J8ARK0"/>
<dbReference type="Proteomes" id="UP000507470">
    <property type="component" value="Unassembled WGS sequence"/>
</dbReference>
<organism evidence="2 3">
    <name type="scientific">Mytilus coruscus</name>
    <name type="common">Sea mussel</name>
    <dbReference type="NCBI Taxonomy" id="42192"/>
    <lineage>
        <taxon>Eukaryota</taxon>
        <taxon>Metazoa</taxon>
        <taxon>Spiralia</taxon>
        <taxon>Lophotrochozoa</taxon>
        <taxon>Mollusca</taxon>
        <taxon>Bivalvia</taxon>
        <taxon>Autobranchia</taxon>
        <taxon>Pteriomorphia</taxon>
        <taxon>Mytilida</taxon>
        <taxon>Mytiloidea</taxon>
        <taxon>Mytilidae</taxon>
        <taxon>Mytilinae</taxon>
        <taxon>Mytilus</taxon>
    </lineage>
</organism>
<dbReference type="EMBL" id="CACVKT020001743">
    <property type="protein sequence ID" value="CAC5370952.1"/>
    <property type="molecule type" value="Genomic_DNA"/>
</dbReference>